<gene>
    <name evidence="2" type="ORF">EFY87_06405</name>
</gene>
<dbReference type="RefSeq" id="WP_123270635.1">
    <property type="nucleotide sequence ID" value="NZ_RJJQ01000004.1"/>
</dbReference>
<dbReference type="GO" id="GO:0006313">
    <property type="term" value="P:DNA transposition"/>
    <property type="evidence" value="ECO:0007669"/>
    <property type="project" value="InterPro"/>
</dbReference>
<keyword evidence="3" id="KW-1185">Reference proteome</keyword>
<dbReference type="Proteomes" id="UP000271678">
    <property type="component" value="Unassembled WGS sequence"/>
</dbReference>
<reference evidence="2 3" key="1">
    <citation type="submission" date="2018-11" db="EMBL/GenBank/DDBJ databases">
        <title>Draft genome of Simplicispira Flexivirga sp. BO-16.</title>
        <authorList>
            <person name="Im W.T."/>
        </authorList>
    </citation>
    <scope>NUCLEOTIDE SEQUENCE [LARGE SCALE GENOMIC DNA]</scope>
    <source>
        <strain evidence="2 3">BO-16</strain>
    </source>
</reference>
<name>A0A3M9MEA7_9MICO</name>
<proteinExistence type="predicted"/>
<dbReference type="InterPro" id="IPR047650">
    <property type="entry name" value="Transpos_IS110"/>
</dbReference>
<dbReference type="InterPro" id="IPR003346">
    <property type="entry name" value="Transposase_20"/>
</dbReference>
<evidence type="ECO:0000313" key="3">
    <source>
        <dbReference type="Proteomes" id="UP000271678"/>
    </source>
</evidence>
<dbReference type="GO" id="GO:0004803">
    <property type="term" value="F:transposase activity"/>
    <property type="evidence" value="ECO:0007669"/>
    <property type="project" value="InterPro"/>
</dbReference>
<dbReference type="AlphaFoldDB" id="A0A3M9MEA7"/>
<dbReference type="OrthoDB" id="4337860at2"/>
<feature type="domain" description="Transposase IS116/IS110/IS902 C-terminal" evidence="1">
    <location>
        <begin position="7"/>
        <end position="88"/>
    </location>
</feature>
<protein>
    <submittedName>
        <fullName evidence="2">IS110 family transposase</fullName>
    </submittedName>
</protein>
<dbReference type="EMBL" id="RJJQ01000004">
    <property type="protein sequence ID" value="RNI23896.1"/>
    <property type="molecule type" value="Genomic_DNA"/>
</dbReference>
<dbReference type="Pfam" id="PF02371">
    <property type="entry name" value="Transposase_20"/>
    <property type="match status" value="1"/>
</dbReference>
<comment type="caution">
    <text evidence="2">The sequence shown here is derived from an EMBL/GenBank/DDBJ whole genome shotgun (WGS) entry which is preliminary data.</text>
</comment>
<organism evidence="2 3">
    <name type="scientific">Flexivirga caeni</name>
    <dbReference type="NCBI Taxonomy" id="2294115"/>
    <lineage>
        <taxon>Bacteria</taxon>
        <taxon>Bacillati</taxon>
        <taxon>Actinomycetota</taxon>
        <taxon>Actinomycetes</taxon>
        <taxon>Micrococcales</taxon>
        <taxon>Dermacoccaceae</taxon>
        <taxon>Flexivirga</taxon>
    </lineage>
</organism>
<dbReference type="PANTHER" id="PTHR33055:SF16">
    <property type="entry name" value="TRANSPOSASE FOR INSERTION SEQUENCE ELEMENT IS1547"/>
    <property type="match status" value="1"/>
</dbReference>
<evidence type="ECO:0000259" key="1">
    <source>
        <dbReference type="Pfam" id="PF02371"/>
    </source>
</evidence>
<dbReference type="GO" id="GO:0003677">
    <property type="term" value="F:DNA binding"/>
    <property type="evidence" value="ECO:0007669"/>
    <property type="project" value="InterPro"/>
</dbReference>
<dbReference type="PANTHER" id="PTHR33055">
    <property type="entry name" value="TRANSPOSASE FOR INSERTION SEQUENCE ELEMENT IS1111A"/>
    <property type="match status" value="1"/>
</dbReference>
<accession>A0A3M9MEA7</accession>
<evidence type="ECO:0000313" key="2">
    <source>
        <dbReference type="EMBL" id="RNI23896.1"/>
    </source>
</evidence>
<sequence length="146" mass="16204">MKVEAPQLLELPGYGPMPAARIVAETRDPVRFKSTAAFAMLAGCALIPASSGNSQRVRLNRGGNRRMNAAIHRIVITQKRLYPPAQDYLATRGALGNSERRGHSRVEETYRQARVHSAPFGGNRHSRPASRRWCGRYVTPSESVKH</sequence>